<dbReference type="PIRSF" id="PIRSF005719">
    <property type="entry name" value="SMC"/>
    <property type="match status" value="1"/>
</dbReference>
<keyword evidence="5 7" id="KW-0175">Coiled coil</keyword>
<comment type="similarity">
    <text evidence="7">Belongs to the SMC family.</text>
</comment>
<name>A0A3G8M406_9HYPH</name>
<evidence type="ECO:0000256" key="4">
    <source>
        <dbReference type="ARBA" id="ARBA00022840"/>
    </source>
</evidence>
<comment type="subcellular location">
    <subcellularLocation>
        <location evidence="1 7">Cytoplasm</location>
    </subcellularLocation>
</comment>
<comment type="domain">
    <text evidence="7">Contains large globular domains required for ATP hydrolysis at each terminus and a third globular domain forming a flexible hinge near the middle of the molecule. These domains are separated by coiled-coil structures.</text>
</comment>
<dbReference type="KEGG" id="mros:EHO51_02855"/>
<evidence type="ECO:0000256" key="3">
    <source>
        <dbReference type="ARBA" id="ARBA00022741"/>
    </source>
</evidence>
<feature type="coiled-coil region" evidence="7">
    <location>
        <begin position="636"/>
        <end position="726"/>
    </location>
</feature>
<feature type="coiled-coil region" evidence="7">
    <location>
        <begin position="177"/>
        <end position="218"/>
    </location>
</feature>
<dbReference type="Pfam" id="PF02463">
    <property type="entry name" value="SMC_N"/>
    <property type="match status" value="1"/>
</dbReference>
<comment type="function">
    <text evidence="7">Required for chromosome condensation and partitioning.</text>
</comment>
<dbReference type="Proteomes" id="UP000273982">
    <property type="component" value="Chromosome"/>
</dbReference>
<dbReference type="GO" id="GO:0007059">
    <property type="term" value="P:chromosome segregation"/>
    <property type="evidence" value="ECO:0007669"/>
    <property type="project" value="UniProtKB-UniRule"/>
</dbReference>
<dbReference type="GO" id="GO:0003677">
    <property type="term" value="F:DNA binding"/>
    <property type="evidence" value="ECO:0007669"/>
    <property type="project" value="UniProtKB-UniRule"/>
</dbReference>
<evidence type="ECO:0000256" key="6">
    <source>
        <dbReference type="ARBA" id="ARBA00023125"/>
    </source>
</evidence>
<protein>
    <recommendedName>
        <fullName evidence="7">Chromosome partition protein Smc</fullName>
    </recommendedName>
</protein>
<dbReference type="GO" id="GO:0005524">
    <property type="term" value="F:ATP binding"/>
    <property type="evidence" value="ECO:0007669"/>
    <property type="project" value="UniProtKB-UniRule"/>
</dbReference>
<dbReference type="EMBL" id="CP034086">
    <property type="protein sequence ID" value="AZG75760.1"/>
    <property type="molecule type" value="Genomic_DNA"/>
</dbReference>
<dbReference type="GO" id="GO:0005737">
    <property type="term" value="C:cytoplasm"/>
    <property type="evidence" value="ECO:0007669"/>
    <property type="project" value="UniProtKB-SubCell"/>
</dbReference>
<accession>A0A3G8M406</accession>
<reference evidence="9 10" key="1">
    <citation type="submission" date="2018-11" db="EMBL/GenBank/DDBJ databases">
        <title>Genome squencing of methanotrophic bacteria isolated from alkaline groundwater in Korea.</title>
        <authorList>
            <person name="Nguyen L.N."/>
        </authorList>
    </citation>
    <scope>NUCLEOTIDE SEQUENCE [LARGE SCALE GENOMIC DNA]</scope>
    <source>
        <strain evidence="9 10">GW6</strain>
    </source>
</reference>
<comment type="subunit">
    <text evidence="7">Homodimer.</text>
</comment>
<keyword evidence="4 7" id="KW-0067">ATP-binding</keyword>
<sequence>MKFERLRLLGFKSFCEPTDFLIEPGLTGVVGPNGCGKSNLVEALRWVMGENSYKNMRASGMDDVIFSGGGSRPARNLAEVGLVLDNSSRTAPAAFNDADAIEVTRRIEREQGSTYRINGREVRARDVQLLFADAATGARSPSLVRQGQIGEIISAKPQARRRILEDAAGVAGLHSRRHEAELRLNAASENLTRLEDVLKQVDSQADSLKRQARQANKYRGLAAQIRKNEALAALLAYQLAAQQLQGAAEKLDAGRRSVQERTLEQAEAAKFQAVAAHELPPLREKEAEAGAALHRLVVARQALEADEQRAKQRIAELQRHIEQFGRDLERERALIQDAAEVAQRLEDERGELQGGDAHDAGRETEAQARLIDIEAALAATEAELASAQEQLAGVNAKRAALEAALRDENQRVARFEAELTRIETEFALIAGQGGGADEVERLAQAFEQAAQDARAAEEATQETEAATRRARDAEAAARTPLEPAALRAQRLETEIRTLEHLLQTGSGGLWAPVVESMTVEKGYETALGAALGDDLDASADDSAPAHWSVTPGEGDPALPNGVRALAALVDAPPALRRRLAQIGVVLRTEGESLRKLLKTGQRLVSKEGDLWRWDGFTQAAEAPTAAARRLAEKNRLADLRVEAAAARAAADSLTQALNAAREAARAAAQAEAEARDAHRRARVRLEEARERHSTAERRQGQIAQRLSALQEAKARTLANRDEAAQKRASVTQALDQLEEPAFLAGALENLRGRATAERAQAGEARAAVASLRHERAARASRLAAIARETSSWAERRDRAQDRIGELEERLATAQEENARLDDAPDAFIGQRRALMNALEEAEAARRDASDARASAETRLTEADRAARAALEAMSAAREEMARSEAQLEAARQRVADVERAIAHDLESTPQALAQLAEVKDGDDLPEIADIERRLENLRADRERLGAVNLRAEDELTEVEAQREKMIAERDDLSEAIKKLRAAIASLNKEGRERMLAAFDKVNAHFKELFTLLFDGGAAELQLVESDDPLEAGLDILARPPGKKPTTMTLLSGGEQALTAMSLIFAVFLTNPSPICVLDEVDAPLDDSNVERFCDLLEEMRKKTDTRFVTITHNPITMARMDRLFGVTQAERGISQLVSVDLEQAEKFALAS</sequence>
<evidence type="ECO:0000259" key="8">
    <source>
        <dbReference type="Pfam" id="PF02463"/>
    </source>
</evidence>
<dbReference type="Gene3D" id="3.40.50.300">
    <property type="entry name" value="P-loop containing nucleotide triphosphate hydrolases"/>
    <property type="match status" value="2"/>
</dbReference>
<evidence type="ECO:0000256" key="2">
    <source>
        <dbReference type="ARBA" id="ARBA00022490"/>
    </source>
</evidence>
<dbReference type="CDD" id="cd03278">
    <property type="entry name" value="ABC_SMC_barmotin"/>
    <property type="match status" value="1"/>
</dbReference>
<feature type="coiled-coil region" evidence="7">
    <location>
        <begin position="796"/>
        <end position="900"/>
    </location>
</feature>
<proteinExistence type="inferred from homology"/>
<dbReference type="RefSeq" id="WP_124737618.1">
    <property type="nucleotide sequence ID" value="NZ_CP034086.1"/>
</dbReference>
<feature type="binding site" evidence="7">
    <location>
        <begin position="32"/>
        <end position="39"/>
    </location>
    <ligand>
        <name>ATP</name>
        <dbReference type="ChEBI" id="CHEBI:30616"/>
    </ligand>
</feature>
<dbReference type="GO" id="GO:0007062">
    <property type="term" value="P:sister chromatid cohesion"/>
    <property type="evidence" value="ECO:0007669"/>
    <property type="project" value="InterPro"/>
</dbReference>
<dbReference type="AlphaFoldDB" id="A0A3G8M406"/>
<evidence type="ECO:0000313" key="9">
    <source>
        <dbReference type="EMBL" id="AZG75760.1"/>
    </source>
</evidence>
<dbReference type="GO" id="GO:0006260">
    <property type="term" value="P:DNA replication"/>
    <property type="evidence" value="ECO:0007669"/>
    <property type="project" value="UniProtKB-UniRule"/>
</dbReference>
<gene>
    <name evidence="7 9" type="primary">smc</name>
    <name evidence="9" type="ORF">EHO51_02855</name>
</gene>
<evidence type="ECO:0000256" key="5">
    <source>
        <dbReference type="ARBA" id="ARBA00023054"/>
    </source>
</evidence>
<dbReference type="SUPFAM" id="SSF52540">
    <property type="entry name" value="P-loop containing nucleoside triphosphate hydrolases"/>
    <property type="match status" value="1"/>
</dbReference>
<keyword evidence="6 7" id="KW-0238">DNA-binding</keyword>
<evidence type="ECO:0000256" key="1">
    <source>
        <dbReference type="ARBA" id="ARBA00004496"/>
    </source>
</evidence>
<keyword evidence="3 7" id="KW-0547">Nucleotide-binding</keyword>
<dbReference type="GO" id="GO:0030261">
    <property type="term" value="P:chromosome condensation"/>
    <property type="evidence" value="ECO:0007669"/>
    <property type="project" value="InterPro"/>
</dbReference>
<dbReference type="InterPro" id="IPR027417">
    <property type="entry name" value="P-loop_NTPase"/>
</dbReference>
<dbReference type="NCBIfam" id="TIGR02168">
    <property type="entry name" value="SMC_prok_B"/>
    <property type="match status" value="1"/>
</dbReference>
<dbReference type="InterPro" id="IPR036277">
    <property type="entry name" value="SMC_hinge_sf"/>
</dbReference>
<dbReference type="InterPro" id="IPR003395">
    <property type="entry name" value="RecF/RecN/SMC_N"/>
</dbReference>
<evidence type="ECO:0000313" key="10">
    <source>
        <dbReference type="Proteomes" id="UP000273982"/>
    </source>
</evidence>
<dbReference type="GO" id="GO:0005694">
    <property type="term" value="C:chromosome"/>
    <property type="evidence" value="ECO:0007669"/>
    <property type="project" value="InterPro"/>
</dbReference>
<evidence type="ECO:0000256" key="7">
    <source>
        <dbReference type="HAMAP-Rule" id="MF_01894"/>
    </source>
</evidence>
<feature type="coiled-coil region" evidence="7">
    <location>
        <begin position="927"/>
        <end position="989"/>
    </location>
</feature>
<feature type="coiled-coil region" evidence="7">
    <location>
        <begin position="300"/>
        <end position="476"/>
    </location>
</feature>
<keyword evidence="2 7" id="KW-0963">Cytoplasm</keyword>
<dbReference type="InterPro" id="IPR024704">
    <property type="entry name" value="SMC"/>
</dbReference>
<dbReference type="FunFam" id="3.40.50.300:FF:000901">
    <property type="entry name" value="Chromosome partition protein Smc"/>
    <property type="match status" value="1"/>
</dbReference>
<dbReference type="GO" id="GO:0016887">
    <property type="term" value="F:ATP hydrolysis activity"/>
    <property type="evidence" value="ECO:0007669"/>
    <property type="project" value="InterPro"/>
</dbReference>
<feature type="domain" description="RecF/RecN/SMC N-terminal" evidence="8">
    <location>
        <begin position="4"/>
        <end position="1134"/>
    </location>
</feature>
<dbReference type="HAMAP" id="MF_01894">
    <property type="entry name" value="Smc_prok"/>
    <property type="match status" value="1"/>
</dbReference>
<organism evidence="9 10">
    <name type="scientific">Methylocystis rosea</name>
    <dbReference type="NCBI Taxonomy" id="173366"/>
    <lineage>
        <taxon>Bacteria</taxon>
        <taxon>Pseudomonadati</taxon>
        <taxon>Pseudomonadota</taxon>
        <taxon>Alphaproteobacteria</taxon>
        <taxon>Hyphomicrobiales</taxon>
        <taxon>Methylocystaceae</taxon>
        <taxon>Methylocystis</taxon>
    </lineage>
</organism>
<dbReference type="InterPro" id="IPR011890">
    <property type="entry name" value="SMC_prok"/>
</dbReference>
<dbReference type="SUPFAM" id="SSF75553">
    <property type="entry name" value="Smc hinge domain"/>
    <property type="match status" value="1"/>
</dbReference>
<dbReference type="PANTHER" id="PTHR43977">
    <property type="entry name" value="STRUCTURAL MAINTENANCE OF CHROMOSOMES PROTEIN 3"/>
    <property type="match status" value="1"/>
</dbReference>